<organism evidence="2 3">
    <name type="scientific">Streptomyces cavourensis</name>
    <dbReference type="NCBI Taxonomy" id="67258"/>
    <lineage>
        <taxon>Bacteria</taxon>
        <taxon>Bacillati</taxon>
        <taxon>Actinomycetota</taxon>
        <taxon>Actinomycetes</taxon>
        <taxon>Kitasatosporales</taxon>
        <taxon>Streptomycetaceae</taxon>
        <taxon>Streptomyces</taxon>
    </lineage>
</organism>
<dbReference type="GO" id="GO:0008237">
    <property type="term" value="F:metallopeptidase activity"/>
    <property type="evidence" value="ECO:0007669"/>
    <property type="project" value="InterPro"/>
</dbReference>
<name>A0AAD0VCW0_9ACTN</name>
<dbReference type="Gene3D" id="3.40.390.10">
    <property type="entry name" value="Collagenase (Catalytic Domain)"/>
    <property type="match status" value="1"/>
</dbReference>
<sequence length="284" mass="30111">MRAPLLKAALTVPLAASLCAAPFLVGRSTSAPAVPPAEGKAAGAAACPVVDVLVVHTPKAAQRVGGEHRVRASAQRIATRLNRSLAADGLCGTIRIVHPYTAKGYDGPEEFRGAHAVLKEHTRGLGRQVHQQRDRYGADLVTLVVDRAERGGGTADYTPALDSSTHEYAYAVVEVDGIELDSASHEIGHNLGLAHDRTTLASDGGGAMSLSRTRPYNTGWITEDGSHYTLMAYRAACGSHCKRISRFSSAEGVWKGHRLGDASNDSVRVLRETMPIVAGYRAKA</sequence>
<accession>A0AAD0VCW0</accession>
<protein>
    <submittedName>
        <fullName evidence="2">Peptidyl-Asp metallopeptidase</fullName>
    </submittedName>
</protein>
<evidence type="ECO:0000313" key="3">
    <source>
        <dbReference type="Proteomes" id="UP000253779"/>
    </source>
</evidence>
<dbReference type="Pfam" id="PF13688">
    <property type="entry name" value="Reprolysin_5"/>
    <property type="match status" value="1"/>
</dbReference>
<dbReference type="RefSeq" id="WP_114929047.1">
    <property type="nucleotide sequence ID" value="NZ_CP030930.1"/>
</dbReference>
<gene>
    <name evidence="2" type="ORF">DTW94_01730</name>
</gene>
<dbReference type="AlphaFoldDB" id="A0AAD0VCW0"/>
<reference evidence="2 3" key="1">
    <citation type="submission" date="2018-07" db="EMBL/GenBank/DDBJ databases">
        <title>Complete genome sequence of soil actinomycete Streptomyces cavourensis tj430.</title>
        <authorList>
            <person name="Wang P."/>
            <person name="Huang Y."/>
        </authorList>
    </citation>
    <scope>NUCLEOTIDE SEQUENCE [LARGE SCALE GENOMIC DNA]</scope>
    <source>
        <strain evidence="2 3">TJ430</strain>
    </source>
</reference>
<dbReference type="EMBL" id="CP030930">
    <property type="protein sequence ID" value="AXI70132.1"/>
    <property type="molecule type" value="Genomic_DNA"/>
</dbReference>
<evidence type="ECO:0000313" key="2">
    <source>
        <dbReference type="EMBL" id="AXI70132.1"/>
    </source>
</evidence>
<dbReference type="InterPro" id="IPR024079">
    <property type="entry name" value="MetalloPept_cat_dom_sf"/>
</dbReference>
<keyword evidence="1" id="KW-0732">Signal</keyword>
<feature type="signal peptide" evidence="1">
    <location>
        <begin position="1"/>
        <end position="20"/>
    </location>
</feature>
<feature type="chain" id="PRO_5041917361" evidence="1">
    <location>
        <begin position="21"/>
        <end position="284"/>
    </location>
</feature>
<evidence type="ECO:0000256" key="1">
    <source>
        <dbReference type="SAM" id="SignalP"/>
    </source>
</evidence>
<proteinExistence type="predicted"/>
<dbReference type="SUPFAM" id="SSF55486">
    <property type="entry name" value="Metalloproteases ('zincins'), catalytic domain"/>
    <property type="match status" value="1"/>
</dbReference>
<dbReference type="Proteomes" id="UP000253779">
    <property type="component" value="Chromosome"/>
</dbReference>